<dbReference type="STRING" id="1123357.SAMN02745244_03015"/>
<feature type="region of interest" description="Disordered" evidence="1">
    <location>
        <begin position="1"/>
        <end position="26"/>
    </location>
</feature>
<accession>A0A1M6L8E5</accession>
<dbReference type="Proteomes" id="UP000184512">
    <property type="component" value="Unassembled WGS sequence"/>
</dbReference>
<dbReference type="RefSeq" id="WP_073189788.1">
    <property type="nucleotide sequence ID" value="NZ_FQZG01000068.1"/>
</dbReference>
<evidence type="ECO:0000313" key="2">
    <source>
        <dbReference type="EMBL" id="SHJ67455.1"/>
    </source>
</evidence>
<evidence type="ECO:0000256" key="1">
    <source>
        <dbReference type="SAM" id="MobiDB-lite"/>
    </source>
</evidence>
<keyword evidence="3" id="KW-1185">Reference proteome</keyword>
<evidence type="ECO:0000313" key="3">
    <source>
        <dbReference type="Proteomes" id="UP000184512"/>
    </source>
</evidence>
<protein>
    <submittedName>
        <fullName evidence="2">Uncharacterized protein</fullName>
    </submittedName>
</protein>
<dbReference type="EMBL" id="FQZG01000068">
    <property type="protein sequence ID" value="SHJ67455.1"/>
    <property type="molecule type" value="Genomic_DNA"/>
</dbReference>
<proteinExistence type="predicted"/>
<dbReference type="AlphaFoldDB" id="A0A1M6L8E5"/>
<name>A0A1M6L8E5_9ACTN</name>
<feature type="compositionally biased region" description="Polar residues" evidence="1">
    <location>
        <begin position="12"/>
        <end position="26"/>
    </location>
</feature>
<reference evidence="2 3" key="1">
    <citation type="submission" date="2016-11" db="EMBL/GenBank/DDBJ databases">
        <authorList>
            <person name="Jaros S."/>
            <person name="Januszkiewicz K."/>
            <person name="Wedrychowicz H."/>
        </authorList>
    </citation>
    <scope>NUCLEOTIDE SEQUENCE [LARGE SCALE GENOMIC DNA]</scope>
    <source>
        <strain evidence="2 3">DSM 12906</strain>
    </source>
</reference>
<organism evidence="2 3">
    <name type="scientific">Tessaracoccus bendigoensis DSM 12906</name>
    <dbReference type="NCBI Taxonomy" id="1123357"/>
    <lineage>
        <taxon>Bacteria</taxon>
        <taxon>Bacillati</taxon>
        <taxon>Actinomycetota</taxon>
        <taxon>Actinomycetes</taxon>
        <taxon>Propionibacteriales</taxon>
        <taxon>Propionibacteriaceae</taxon>
        <taxon>Tessaracoccus</taxon>
    </lineage>
</organism>
<sequence length="80" mass="8175">MTVSVKVRATDLQATDKATSSVTSTDVWPCPPVTHATRPVDVVPTSGPLPPDTQATQLCPLDGALAGVTLGAPAVRRGLL</sequence>
<gene>
    <name evidence="2" type="ORF">SAMN02745244_03015</name>
</gene>